<dbReference type="InterPro" id="IPR040676">
    <property type="entry name" value="DUF5641"/>
</dbReference>
<dbReference type="Gene3D" id="3.30.420.10">
    <property type="entry name" value="Ribonuclease H-like superfamily/Ribonuclease H"/>
    <property type="match status" value="1"/>
</dbReference>
<name>A0AA47N9K0_MERPO</name>
<comment type="caution">
    <text evidence="2">The sequence shown here is derived from an EMBL/GenBank/DDBJ whole genome shotgun (WGS) entry which is preliminary data.</text>
</comment>
<dbReference type="Pfam" id="PF18701">
    <property type="entry name" value="DUF5641"/>
    <property type="match status" value="1"/>
</dbReference>
<gene>
    <name evidence="2" type="ORF">N1851_003706</name>
</gene>
<keyword evidence="3" id="KW-1185">Reference proteome</keyword>
<dbReference type="EMBL" id="JAOPHQ010000577">
    <property type="protein sequence ID" value="KAK0154194.1"/>
    <property type="molecule type" value="Genomic_DNA"/>
</dbReference>
<protein>
    <recommendedName>
        <fullName evidence="1">Integrase catalytic domain-containing protein</fullName>
    </recommendedName>
</protein>
<organism evidence="2 3">
    <name type="scientific">Merluccius polli</name>
    <name type="common">Benguela hake</name>
    <name type="synonym">Merluccius cadenati</name>
    <dbReference type="NCBI Taxonomy" id="89951"/>
    <lineage>
        <taxon>Eukaryota</taxon>
        <taxon>Metazoa</taxon>
        <taxon>Chordata</taxon>
        <taxon>Craniata</taxon>
        <taxon>Vertebrata</taxon>
        <taxon>Euteleostomi</taxon>
        <taxon>Actinopterygii</taxon>
        <taxon>Neopterygii</taxon>
        <taxon>Teleostei</taxon>
        <taxon>Neoteleostei</taxon>
        <taxon>Acanthomorphata</taxon>
        <taxon>Zeiogadaria</taxon>
        <taxon>Gadariae</taxon>
        <taxon>Gadiformes</taxon>
        <taxon>Gadoidei</taxon>
        <taxon>Merlucciidae</taxon>
        <taxon>Merluccius</taxon>
    </lineage>
</organism>
<accession>A0AA47N9K0</accession>
<dbReference type="PANTHER" id="PTHR47331:SF6">
    <property type="entry name" value="DOUBLECORTIN DOMAIN-CONTAINING PROTEIN"/>
    <property type="match status" value="1"/>
</dbReference>
<dbReference type="AlphaFoldDB" id="A0AA47N9K0"/>
<dbReference type="GO" id="GO:0003676">
    <property type="term" value="F:nucleic acid binding"/>
    <property type="evidence" value="ECO:0007669"/>
    <property type="project" value="InterPro"/>
</dbReference>
<dbReference type="InterPro" id="IPR012337">
    <property type="entry name" value="RNaseH-like_sf"/>
</dbReference>
<feature type="domain" description="Integrase catalytic" evidence="1">
    <location>
        <begin position="228"/>
        <end position="413"/>
    </location>
</feature>
<dbReference type="Proteomes" id="UP001174136">
    <property type="component" value="Unassembled WGS sequence"/>
</dbReference>
<sequence length="534" mass="60565">MYAMLDDQSNVSLARSSFFDMFDVQCEALPYTMKTCSGIMNTSGRRANGFVIEGIDGKVSMPLPTLTECNQIPDNRKEIPTPEAAAHHPHLKSVASLITPLDPSAEILLLLGRDIIRAHKVRSQVNGPHDAPYAQCLDLGWVIIGDVCLTGAHKPTVNSFKTSILENGRPSFLTPCENRIHTQTKDDVGKLIFKQTADDDKLALSIEDQDFLDIMNREFHKDETNNWVAPLPFRSTRQRLPNNRGQAEAKRWAVIFACMSIRAIHIEVIESMDTSSFINALRRFFAIRGAVKLLRSDCGTNFVSACKELQIDKKGCHNRNIDTYLQDNGCQWQFNPPHASHMAGSWERMIGVARRILDAMLLQHGHAKLTHKVLITFMAEVTAIVNAWPLTTVSTDPEHPVILTPATLLTQKYGMPPVPPGQFESRDLFRGQWRRVQYLAEVFWARWRKEYISGLQDRRKWRTPKPNLQIGDVVLLKDGQEKRNDWPIGLINKTFPSDDGRVRKIEVKVMRQGEQRLFLRPITEVILLVSKDTA</sequence>
<reference evidence="2" key="1">
    <citation type="journal article" date="2023" name="Front. Mar. Sci.">
        <title>A new Merluccius polli reference genome to investigate the effects of global change in West African waters.</title>
        <authorList>
            <person name="Mateo J.L."/>
            <person name="Blanco-Fernandez C."/>
            <person name="Garcia-Vazquez E."/>
            <person name="Machado-Schiaffino G."/>
        </authorList>
    </citation>
    <scope>NUCLEOTIDE SEQUENCE</scope>
    <source>
        <strain evidence="2">C29</strain>
        <tissue evidence="2">Fin</tissue>
    </source>
</reference>
<dbReference type="InterPro" id="IPR036397">
    <property type="entry name" value="RNaseH_sf"/>
</dbReference>
<proteinExistence type="predicted"/>
<evidence type="ECO:0000313" key="2">
    <source>
        <dbReference type="EMBL" id="KAK0154194.1"/>
    </source>
</evidence>
<evidence type="ECO:0000313" key="3">
    <source>
        <dbReference type="Proteomes" id="UP001174136"/>
    </source>
</evidence>
<dbReference type="GO" id="GO:0015074">
    <property type="term" value="P:DNA integration"/>
    <property type="evidence" value="ECO:0007669"/>
    <property type="project" value="InterPro"/>
</dbReference>
<dbReference type="PROSITE" id="PS50994">
    <property type="entry name" value="INTEGRASE"/>
    <property type="match status" value="1"/>
</dbReference>
<evidence type="ECO:0000259" key="1">
    <source>
        <dbReference type="PROSITE" id="PS50994"/>
    </source>
</evidence>
<dbReference type="SUPFAM" id="SSF53098">
    <property type="entry name" value="Ribonuclease H-like"/>
    <property type="match status" value="1"/>
</dbReference>
<dbReference type="InterPro" id="IPR001584">
    <property type="entry name" value="Integrase_cat-core"/>
</dbReference>
<dbReference type="PANTHER" id="PTHR47331">
    <property type="entry name" value="PHD-TYPE DOMAIN-CONTAINING PROTEIN"/>
    <property type="match status" value="1"/>
</dbReference>